<reference evidence="1" key="1">
    <citation type="submission" date="2020-05" db="EMBL/GenBank/DDBJ databases">
        <authorList>
            <person name="Chiriac C."/>
            <person name="Salcher M."/>
            <person name="Ghai R."/>
            <person name="Kavagutti S V."/>
        </authorList>
    </citation>
    <scope>NUCLEOTIDE SEQUENCE</scope>
</reference>
<evidence type="ECO:0000313" key="1">
    <source>
        <dbReference type="EMBL" id="CAB4695915.1"/>
    </source>
</evidence>
<proteinExistence type="predicted"/>
<protein>
    <submittedName>
        <fullName evidence="1">Unannotated protein</fullName>
    </submittedName>
</protein>
<dbReference type="EMBL" id="CAEZXR010000057">
    <property type="protein sequence ID" value="CAB4695915.1"/>
    <property type="molecule type" value="Genomic_DNA"/>
</dbReference>
<sequence length="83" mass="9394">MADVFDDGQPCSPQTCGDRGLLAERGVYLTRKPEVVLRTIPRLDSHEDTQLHEVTVVLLDAEGRRIGEAAWYDAFKLEHRDLT</sequence>
<name>A0A6J6PGK6_9ZZZZ</name>
<organism evidence="1">
    <name type="scientific">freshwater metagenome</name>
    <dbReference type="NCBI Taxonomy" id="449393"/>
    <lineage>
        <taxon>unclassified sequences</taxon>
        <taxon>metagenomes</taxon>
        <taxon>ecological metagenomes</taxon>
    </lineage>
</organism>
<gene>
    <name evidence="1" type="ORF">UFOPK2579_00674</name>
</gene>
<dbReference type="AlphaFoldDB" id="A0A6J6PGK6"/>
<accession>A0A6J6PGK6</accession>